<dbReference type="GO" id="GO:0097505">
    <property type="term" value="C:Rad6-Rad18 complex"/>
    <property type="evidence" value="ECO:0007669"/>
    <property type="project" value="TreeGrafter"/>
</dbReference>
<evidence type="ECO:0000256" key="14">
    <source>
        <dbReference type="ARBA" id="ARBA00023204"/>
    </source>
</evidence>
<dbReference type="GO" id="GO:0003697">
    <property type="term" value="F:single-stranded DNA binding"/>
    <property type="evidence" value="ECO:0007669"/>
    <property type="project" value="InterPro"/>
</dbReference>
<keyword evidence="22" id="KW-1185">Reference proteome</keyword>
<dbReference type="GO" id="GO:0008270">
    <property type="term" value="F:zinc ion binding"/>
    <property type="evidence" value="ECO:0007669"/>
    <property type="project" value="UniProtKB-KW"/>
</dbReference>
<keyword evidence="11" id="KW-0833">Ubl conjugation pathway</keyword>
<evidence type="ECO:0000256" key="8">
    <source>
        <dbReference type="ARBA" id="ARBA00022723"/>
    </source>
</evidence>
<dbReference type="OrthoDB" id="9049620at2759"/>
<feature type="domain" description="RING-type" evidence="20">
    <location>
        <begin position="21"/>
        <end position="60"/>
    </location>
</feature>
<dbReference type="GO" id="GO:0005634">
    <property type="term" value="C:nucleus"/>
    <property type="evidence" value="ECO:0007669"/>
    <property type="project" value="UniProtKB-SubCell"/>
</dbReference>
<evidence type="ECO:0000256" key="2">
    <source>
        <dbReference type="ARBA" id="ARBA00004123"/>
    </source>
</evidence>
<evidence type="ECO:0000256" key="10">
    <source>
        <dbReference type="ARBA" id="ARBA00022771"/>
    </source>
</evidence>
<comment type="pathway">
    <text evidence="3">Protein modification; protein ubiquitination.</text>
</comment>
<keyword evidence="15" id="KW-0539">Nucleus</keyword>
<dbReference type="InterPro" id="IPR001841">
    <property type="entry name" value="Znf_RING"/>
</dbReference>
<keyword evidence="13" id="KW-0238">DNA-binding</keyword>
<protein>
    <recommendedName>
        <fullName evidence="6">Postreplication repair E3 ubiquitin-protein ligase RAD18</fullName>
        <ecNumber evidence="5">2.3.2.27</ecNumber>
    </recommendedName>
    <alternativeName>
        <fullName evidence="17">Postreplication repair E3 ubiquitin-protein ligase rad18</fullName>
    </alternativeName>
    <alternativeName>
        <fullName evidence="16 18">RING-type E3 ubiquitin transferase RAD18</fullName>
    </alternativeName>
</protein>
<name>A0A4P9XHP9_9FUNG</name>
<dbReference type="PANTHER" id="PTHR14134:SF2">
    <property type="entry name" value="E3 UBIQUITIN-PROTEIN LIGASE RAD18"/>
    <property type="match status" value="1"/>
</dbReference>
<evidence type="ECO:0000256" key="19">
    <source>
        <dbReference type="PROSITE-ProRule" id="PRU00175"/>
    </source>
</evidence>
<dbReference type="InterPro" id="IPR013083">
    <property type="entry name" value="Znf_RING/FYVE/PHD"/>
</dbReference>
<dbReference type="SUPFAM" id="SSF57850">
    <property type="entry name" value="RING/U-box"/>
    <property type="match status" value="1"/>
</dbReference>
<evidence type="ECO:0000259" key="20">
    <source>
        <dbReference type="PROSITE" id="PS50089"/>
    </source>
</evidence>
<proteinExistence type="inferred from homology"/>
<dbReference type="FunFam" id="3.30.40.10:FF:000172">
    <property type="entry name" value="E3 ubiquitin-protein ligase RAD18"/>
    <property type="match status" value="1"/>
</dbReference>
<evidence type="ECO:0000313" key="22">
    <source>
        <dbReference type="Proteomes" id="UP000271241"/>
    </source>
</evidence>
<keyword evidence="9" id="KW-0227">DNA damage</keyword>
<sequence length="85" mass="9429">MEDPSQWPDPHLAELDAQLRCPICKEYFHAAVLLPECSHSFCSLCVRRSLSVEGHCPVCRTAVRETNLTRNSVLDALAAAFSASR</sequence>
<evidence type="ECO:0000256" key="12">
    <source>
        <dbReference type="ARBA" id="ARBA00022833"/>
    </source>
</evidence>
<evidence type="ECO:0000256" key="9">
    <source>
        <dbReference type="ARBA" id="ARBA00022763"/>
    </source>
</evidence>
<dbReference type="GO" id="GO:0061630">
    <property type="term" value="F:ubiquitin protein ligase activity"/>
    <property type="evidence" value="ECO:0007669"/>
    <property type="project" value="UniProtKB-EC"/>
</dbReference>
<evidence type="ECO:0000256" key="18">
    <source>
        <dbReference type="ARBA" id="ARBA00082369"/>
    </source>
</evidence>
<evidence type="ECO:0000256" key="4">
    <source>
        <dbReference type="ARBA" id="ARBA00009506"/>
    </source>
</evidence>
<comment type="similarity">
    <text evidence="4">Belongs to the RAD18 family.</text>
</comment>
<evidence type="ECO:0000256" key="5">
    <source>
        <dbReference type="ARBA" id="ARBA00012483"/>
    </source>
</evidence>
<evidence type="ECO:0000256" key="13">
    <source>
        <dbReference type="ARBA" id="ARBA00023125"/>
    </source>
</evidence>
<keyword evidence="7" id="KW-0808">Transferase</keyword>
<dbReference type="PANTHER" id="PTHR14134">
    <property type="entry name" value="E3 UBIQUITIN-PROTEIN LIGASE RAD18"/>
    <property type="match status" value="1"/>
</dbReference>
<evidence type="ECO:0000256" key="15">
    <source>
        <dbReference type="ARBA" id="ARBA00023242"/>
    </source>
</evidence>
<dbReference type="GO" id="GO:0006281">
    <property type="term" value="P:DNA repair"/>
    <property type="evidence" value="ECO:0007669"/>
    <property type="project" value="UniProtKB-KW"/>
</dbReference>
<evidence type="ECO:0000256" key="11">
    <source>
        <dbReference type="ARBA" id="ARBA00022786"/>
    </source>
</evidence>
<keyword evidence="10 19" id="KW-0863">Zinc-finger</keyword>
<accession>A0A4P9XHP9</accession>
<keyword evidence="14" id="KW-0234">DNA repair</keyword>
<keyword evidence="8" id="KW-0479">Metal-binding</keyword>
<dbReference type="Pfam" id="PF13923">
    <property type="entry name" value="zf-C3HC4_2"/>
    <property type="match status" value="1"/>
</dbReference>
<evidence type="ECO:0000256" key="1">
    <source>
        <dbReference type="ARBA" id="ARBA00000900"/>
    </source>
</evidence>
<evidence type="ECO:0000256" key="16">
    <source>
        <dbReference type="ARBA" id="ARBA00031783"/>
    </source>
</evidence>
<gene>
    <name evidence="21" type="ORF">THASP1DRAFT_20779</name>
</gene>
<dbReference type="EC" id="2.3.2.27" evidence="5"/>
<dbReference type="STRING" id="78915.A0A4P9XHP9"/>
<evidence type="ECO:0000313" key="21">
    <source>
        <dbReference type="EMBL" id="RKP04740.1"/>
    </source>
</evidence>
<dbReference type="PROSITE" id="PS50089">
    <property type="entry name" value="ZF_RING_2"/>
    <property type="match status" value="1"/>
</dbReference>
<comment type="catalytic activity">
    <reaction evidence="1">
        <text>S-ubiquitinyl-[E2 ubiquitin-conjugating enzyme]-L-cysteine + [acceptor protein]-L-lysine = [E2 ubiquitin-conjugating enzyme]-L-cysteine + N(6)-ubiquitinyl-[acceptor protein]-L-lysine.</text>
        <dbReference type="EC" id="2.3.2.27"/>
    </reaction>
</comment>
<organism evidence="21 22">
    <name type="scientific">Thamnocephalis sphaerospora</name>
    <dbReference type="NCBI Taxonomy" id="78915"/>
    <lineage>
        <taxon>Eukaryota</taxon>
        <taxon>Fungi</taxon>
        <taxon>Fungi incertae sedis</taxon>
        <taxon>Zoopagomycota</taxon>
        <taxon>Zoopagomycotina</taxon>
        <taxon>Zoopagomycetes</taxon>
        <taxon>Zoopagales</taxon>
        <taxon>Sigmoideomycetaceae</taxon>
        <taxon>Thamnocephalis</taxon>
    </lineage>
</organism>
<dbReference type="GO" id="GO:0006301">
    <property type="term" value="P:DNA damage tolerance"/>
    <property type="evidence" value="ECO:0007669"/>
    <property type="project" value="InterPro"/>
</dbReference>
<comment type="subcellular location">
    <subcellularLocation>
        <location evidence="2">Nucleus</location>
    </subcellularLocation>
</comment>
<dbReference type="PROSITE" id="PS00518">
    <property type="entry name" value="ZF_RING_1"/>
    <property type="match status" value="1"/>
</dbReference>
<reference evidence="22" key="1">
    <citation type="journal article" date="2018" name="Nat. Microbiol.">
        <title>Leveraging single-cell genomics to expand the fungal tree of life.</title>
        <authorList>
            <person name="Ahrendt S.R."/>
            <person name="Quandt C.A."/>
            <person name="Ciobanu D."/>
            <person name="Clum A."/>
            <person name="Salamov A."/>
            <person name="Andreopoulos B."/>
            <person name="Cheng J.F."/>
            <person name="Woyke T."/>
            <person name="Pelin A."/>
            <person name="Henrissat B."/>
            <person name="Reynolds N.K."/>
            <person name="Benny G.L."/>
            <person name="Smith M.E."/>
            <person name="James T.Y."/>
            <person name="Grigoriev I.V."/>
        </authorList>
    </citation>
    <scope>NUCLEOTIDE SEQUENCE [LARGE SCALE GENOMIC DNA]</scope>
    <source>
        <strain evidence="22">RSA 1356</strain>
    </source>
</reference>
<dbReference type="AlphaFoldDB" id="A0A4P9XHP9"/>
<keyword evidence="12" id="KW-0862">Zinc</keyword>
<dbReference type="InterPro" id="IPR017907">
    <property type="entry name" value="Znf_RING_CS"/>
</dbReference>
<evidence type="ECO:0000256" key="3">
    <source>
        <dbReference type="ARBA" id="ARBA00004906"/>
    </source>
</evidence>
<dbReference type="Proteomes" id="UP000271241">
    <property type="component" value="Unassembled WGS sequence"/>
</dbReference>
<dbReference type="InterPro" id="IPR039577">
    <property type="entry name" value="Rad18"/>
</dbReference>
<dbReference type="GO" id="GO:0006513">
    <property type="term" value="P:protein monoubiquitination"/>
    <property type="evidence" value="ECO:0007669"/>
    <property type="project" value="InterPro"/>
</dbReference>
<dbReference type="Gene3D" id="3.30.40.10">
    <property type="entry name" value="Zinc/RING finger domain, C3HC4 (zinc finger)"/>
    <property type="match status" value="1"/>
</dbReference>
<evidence type="ECO:0000256" key="7">
    <source>
        <dbReference type="ARBA" id="ARBA00022679"/>
    </source>
</evidence>
<evidence type="ECO:0000256" key="17">
    <source>
        <dbReference type="ARBA" id="ARBA00074353"/>
    </source>
</evidence>
<evidence type="ECO:0000256" key="6">
    <source>
        <dbReference type="ARBA" id="ARBA00015551"/>
    </source>
</evidence>
<dbReference type="SMART" id="SM00184">
    <property type="entry name" value="RING"/>
    <property type="match status" value="1"/>
</dbReference>
<dbReference type="EMBL" id="KZ993487">
    <property type="protein sequence ID" value="RKP04740.1"/>
    <property type="molecule type" value="Genomic_DNA"/>
</dbReference>